<evidence type="ECO:0000256" key="10">
    <source>
        <dbReference type="ARBA" id="ARBA00023172"/>
    </source>
</evidence>
<dbReference type="GO" id="GO:0006281">
    <property type="term" value="P:DNA repair"/>
    <property type="evidence" value="ECO:0007669"/>
    <property type="project" value="UniProtKB-KW"/>
</dbReference>
<dbReference type="EMBL" id="UINC01017487">
    <property type="protein sequence ID" value="SVA72559.1"/>
    <property type="molecule type" value="Genomic_DNA"/>
</dbReference>
<dbReference type="GO" id="GO:0003677">
    <property type="term" value="F:DNA binding"/>
    <property type="evidence" value="ECO:0007669"/>
    <property type="project" value="UniProtKB-KW"/>
</dbReference>
<dbReference type="GO" id="GO:0008821">
    <property type="term" value="F:crossover junction DNA endonuclease activity"/>
    <property type="evidence" value="ECO:0007669"/>
    <property type="project" value="InterPro"/>
</dbReference>
<evidence type="ECO:0000256" key="7">
    <source>
        <dbReference type="ARBA" id="ARBA00022801"/>
    </source>
</evidence>
<dbReference type="GO" id="GO:0046872">
    <property type="term" value="F:metal ion binding"/>
    <property type="evidence" value="ECO:0007669"/>
    <property type="project" value="UniProtKB-KW"/>
</dbReference>
<keyword evidence="7" id="KW-0378">Hydrolase</keyword>
<evidence type="ECO:0000256" key="8">
    <source>
        <dbReference type="ARBA" id="ARBA00022842"/>
    </source>
</evidence>
<dbReference type="SUPFAM" id="SSF53098">
    <property type="entry name" value="Ribonuclease H-like"/>
    <property type="match status" value="1"/>
</dbReference>
<dbReference type="PRINTS" id="PR00696">
    <property type="entry name" value="RSOLVASERUVC"/>
</dbReference>
<dbReference type="Pfam" id="PF02075">
    <property type="entry name" value="RuvC"/>
    <property type="match status" value="1"/>
</dbReference>
<reference evidence="12" key="1">
    <citation type="submission" date="2018-05" db="EMBL/GenBank/DDBJ databases">
        <authorList>
            <person name="Lanie J.A."/>
            <person name="Ng W.-L."/>
            <person name="Kazmierczak K.M."/>
            <person name="Andrzejewski T.M."/>
            <person name="Davidsen T.M."/>
            <person name="Wayne K.J."/>
            <person name="Tettelin H."/>
            <person name="Glass J.I."/>
            <person name="Rusch D."/>
            <person name="Podicherti R."/>
            <person name="Tsui H.-C.T."/>
            <person name="Winkler M.E."/>
        </authorList>
    </citation>
    <scope>NUCLEOTIDE SEQUENCE</scope>
</reference>
<dbReference type="InterPro" id="IPR036397">
    <property type="entry name" value="RNaseH_sf"/>
</dbReference>
<sequence length="91" mass="9494">RTALVMGQARGAALATLARAELDVFEIAPRKVKQAIVGYGAAQKEAVAKMVQTRLALAKLPEPDAADALAIALTYAQSIDSPLPDPSIKPV</sequence>
<dbReference type="Gene3D" id="3.30.420.10">
    <property type="entry name" value="Ribonuclease H-like superfamily/Ribonuclease H"/>
    <property type="match status" value="1"/>
</dbReference>
<dbReference type="InterPro" id="IPR012337">
    <property type="entry name" value="RNaseH-like_sf"/>
</dbReference>
<accession>A0A381Y659</accession>
<keyword evidence="11" id="KW-0234">DNA repair</keyword>
<keyword evidence="2" id="KW-0963">Cytoplasm</keyword>
<dbReference type="PROSITE" id="PS01321">
    <property type="entry name" value="RUVC"/>
    <property type="match status" value="1"/>
</dbReference>
<evidence type="ECO:0000256" key="5">
    <source>
        <dbReference type="ARBA" id="ARBA00022759"/>
    </source>
</evidence>
<comment type="similarity">
    <text evidence="1">Belongs to the RuvC family.</text>
</comment>
<dbReference type="InterPro" id="IPR020563">
    <property type="entry name" value="X-over_junc_endoDNase_Mg_BS"/>
</dbReference>
<feature type="non-terminal residue" evidence="12">
    <location>
        <position position="1"/>
    </location>
</feature>
<proteinExistence type="inferred from homology"/>
<keyword evidence="4" id="KW-0479">Metal-binding</keyword>
<keyword evidence="9" id="KW-0238">DNA-binding</keyword>
<organism evidence="12">
    <name type="scientific">marine metagenome</name>
    <dbReference type="NCBI Taxonomy" id="408172"/>
    <lineage>
        <taxon>unclassified sequences</taxon>
        <taxon>metagenomes</taxon>
        <taxon>ecological metagenomes</taxon>
    </lineage>
</organism>
<dbReference type="PANTHER" id="PTHR30194:SF3">
    <property type="entry name" value="CROSSOVER JUNCTION ENDODEOXYRIBONUCLEASE RUVC"/>
    <property type="match status" value="1"/>
</dbReference>
<protein>
    <submittedName>
        <fullName evidence="12">Uncharacterized protein</fullName>
    </submittedName>
</protein>
<dbReference type="PANTHER" id="PTHR30194">
    <property type="entry name" value="CROSSOVER JUNCTION ENDODEOXYRIBONUCLEASE RUVC"/>
    <property type="match status" value="1"/>
</dbReference>
<keyword evidence="10" id="KW-0233">DNA recombination</keyword>
<evidence type="ECO:0000256" key="9">
    <source>
        <dbReference type="ARBA" id="ARBA00023125"/>
    </source>
</evidence>
<name>A0A381Y659_9ZZZZ</name>
<dbReference type="InterPro" id="IPR002176">
    <property type="entry name" value="X-over_junc_endoDNase_RuvC"/>
</dbReference>
<keyword evidence="6" id="KW-0227">DNA damage</keyword>
<evidence type="ECO:0000313" key="12">
    <source>
        <dbReference type="EMBL" id="SVA72559.1"/>
    </source>
</evidence>
<dbReference type="AlphaFoldDB" id="A0A381Y659"/>
<evidence type="ECO:0000256" key="2">
    <source>
        <dbReference type="ARBA" id="ARBA00022490"/>
    </source>
</evidence>
<evidence type="ECO:0000256" key="1">
    <source>
        <dbReference type="ARBA" id="ARBA00009518"/>
    </source>
</evidence>
<dbReference type="GO" id="GO:0006310">
    <property type="term" value="P:DNA recombination"/>
    <property type="evidence" value="ECO:0007669"/>
    <property type="project" value="UniProtKB-KW"/>
</dbReference>
<evidence type="ECO:0000256" key="6">
    <source>
        <dbReference type="ARBA" id="ARBA00022763"/>
    </source>
</evidence>
<keyword evidence="5" id="KW-0255">Endonuclease</keyword>
<keyword evidence="8" id="KW-0460">Magnesium</keyword>
<evidence type="ECO:0000256" key="11">
    <source>
        <dbReference type="ARBA" id="ARBA00023204"/>
    </source>
</evidence>
<keyword evidence="3" id="KW-0540">Nuclease</keyword>
<evidence type="ECO:0000256" key="3">
    <source>
        <dbReference type="ARBA" id="ARBA00022722"/>
    </source>
</evidence>
<gene>
    <name evidence="12" type="ORF">METZ01_LOCUS125413</name>
</gene>
<evidence type="ECO:0000256" key="4">
    <source>
        <dbReference type="ARBA" id="ARBA00022723"/>
    </source>
</evidence>